<dbReference type="CDD" id="cd03785">
    <property type="entry name" value="GT28_MurG"/>
    <property type="match status" value="1"/>
</dbReference>
<organism evidence="4 5">
    <name type="scientific">Aerophobetes bacterium</name>
    <dbReference type="NCBI Taxonomy" id="2030807"/>
    <lineage>
        <taxon>Bacteria</taxon>
        <taxon>Candidatus Aerophobota</taxon>
    </lineage>
</organism>
<dbReference type="Pfam" id="PF03033">
    <property type="entry name" value="Glyco_transf_28"/>
    <property type="match status" value="1"/>
</dbReference>
<feature type="non-terminal residue" evidence="4">
    <location>
        <position position="209"/>
    </location>
</feature>
<dbReference type="PANTHER" id="PTHR21015:SF22">
    <property type="entry name" value="GLYCOSYLTRANSFERASE"/>
    <property type="match status" value="1"/>
</dbReference>
<feature type="domain" description="Glycosyltransferase family 28 N-terminal" evidence="3">
    <location>
        <begin position="3"/>
        <end position="142"/>
    </location>
</feature>
<sequence length="209" mass="23314">MRILITAGGTGGHLYPAVALIQNLKKKIPDLSILWIGGKKEWEGKIVEKEKVQFRSIDALPFPRPISLKLLNFIVKMTISIIQSLRYILSFKPELVVGMGSFHSYPVVLSAFLLGKPVVICEQNLYPSLTNRMLLPFASRIALSFPESIKYLPAWGKKKAVVTGNPVRERIINASRREAIRSLNLEEGKFTLLFLGGSQGAHYLNKVAV</sequence>
<dbReference type="PANTHER" id="PTHR21015">
    <property type="entry name" value="UDP-N-ACETYLGLUCOSAMINE--N-ACETYLMURAMYL-(PENTAPEPTIDE) PYROPHOSPHORYL-UNDECAPRENOL N-ACETYLGLUCOSAMINE TRANSFERASE 1"/>
    <property type="match status" value="1"/>
</dbReference>
<keyword evidence="1 4" id="KW-0328">Glycosyltransferase</keyword>
<reference evidence="4 5" key="1">
    <citation type="submission" date="2018-06" db="EMBL/GenBank/DDBJ databases">
        <title>Extensive metabolic versatility and redundancy in microbially diverse, dynamic hydrothermal sediments.</title>
        <authorList>
            <person name="Dombrowski N."/>
            <person name="Teske A."/>
            <person name="Baker B.J."/>
        </authorList>
    </citation>
    <scope>NUCLEOTIDE SEQUENCE [LARGE SCALE GENOMIC DNA]</scope>
    <source>
        <strain evidence="4">B3_G15</strain>
    </source>
</reference>
<dbReference type="GO" id="GO:0016758">
    <property type="term" value="F:hexosyltransferase activity"/>
    <property type="evidence" value="ECO:0007669"/>
    <property type="project" value="InterPro"/>
</dbReference>
<dbReference type="GO" id="GO:0005975">
    <property type="term" value="P:carbohydrate metabolic process"/>
    <property type="evidence" value="ECO:0007669"/>
    <property type="project" value="InterPro"/>
</dbReference>
<dbReference type="InterPro" id="IPR004276">
    <property type="entry name" value="GlycoTrans_28_N"/>
</dbReference>
<evidence type="ECO:0000259" key="3">
    <source>
        <dbReference type="Pfam" id="PF03033"/>
    </source>
</evidence>
<evidence type="ECO:0000256" key="2">
    <source>
        <dbReference type="ARBA" id="ARBA00022679"/>
    </source>
</evidence>
<comment type="caution">
    <text evidence="4">The sequence shown here is derived from an EMBL/GenBank/DDBJ whole genome shotgun (WGS) entry which is preliminary data.</text>
</comment>
<accession>A0A662DKB4</accession>
<dbReference type="AlphaFoldDB" id="A0A662DKB4"/>
<dbReference type="Proteomes" id="UP000280417">
    <property type="component" value="Unassembled WGS sequence"/>
</dbReference>
<gene>
    <name evidence="4" type="ORF">DRJ04_01780</name>
</gene>
<dbReference type="EMBL" id="QMQA01000031">
    <property type="protein sequence ID" value="RLE14733.1"/>
    <property type="molecule type" value="Genomic_DNA"/>
</dbReference>
<protein>
    <submittedName>
        <fullName evidence="4">Undecaprenyldiphospho-muramoylpentapeptide beta-N-acetylglucosaminyltransferase</fullName>
    </submittedName>
</protein>
<name>A0A662DKB4_UNCAE</name>
<evidence type="ECO:0000313" key="5">
    <source>
        <dbReference type="Proteomes" id="UP000280417"/>
    </source>
</evidence>
<dbReference type="Gene3D" id="3.40.50.2000">
    <property type="entry name" value="Glycogen Phosphorylase B"/>
    <property type="match status" value="1"/>
</dbReference>
<evidence type="ECO:0000256" key="1">
    <source>
        <dbReference type="ARBA" id="ARBA00022676"/>
    </source>
</evidence>
<keyword evidence="2 4" id="KW-0808">Transferase</keyword>
<proteinExistence type="predicted"/>
<evidence type="ECO:0000313" key="4">
    <source>
        <dbReference type="EMBL" id="RLE14733.1"/>
    </source>
</evidence>
<dbReference type="SUPFAM" id="SSF53756">
    <property type="entry name" value="UDP-Glycosyltransferase/glycogen phosphorylase"/>
    <property type="match status" value="1"/>
</dbReference>
<dbReference type="GO" id="GO:1901137">
    <property type="term" value="P:carbohydrate derivative biosynthetic process"/>
    <property type="evidence" value="ECO:0007669"/>
    <property type="project" value="UniProtKB-ARBA"/>
</dbReference>